<name>A0A8T0SKW9_PANVG</name>
<dbReference type="EMBL" id="CM029045">
    <property type="protein sequence ID" value="KAG2598797.1"/>
    <property type="molecule type" value="Genomic_DNA"/>
</dbReference>
<keyword evidence="3" id="KW-1185">Reference proteome</keyword>
<sequence length="112" mass="11487">MVTAMDKSRGDGCCRAAPSSCASTAPPPPLCSGPPSRQGGDTAVSAPAHLPGHASTSEPGSERWCAASLPQRRLRVRVQEPAPLPALPTRPLAPTAVHGTPQPCPLRGSESY</sequence>
<protein>
    <submittedName>
        <fullName evidence="2">Uncharacterized protein</fullName>
    </submittedName>
</protein>
<evidence type="ECO:0000313" key="2">
    <source>
        <dbReference type="EMBL" id="KAG2598797.1"/>
    </source>
</evidence>
<gene>
    <name evidence="2" type="ORF">PVAP13_5KG394900</name>
</gene>
<proteinExistence type="predicted"/>
<reference evidence="2" key="1">
    <citation type="submission" date="2020-05" db="EMBL/GenBank/DDBJ databases">
        <title>WGS assembly of Panicum virgatum.</title>
        <authorList>
            <person name="Lovell J.T."/>
            <person name="Jenkins J."/>
            <person name="Shu S."/>
            <person name="Juenger T.E."/>
            <person name="Schmutz J."/>
        </authorList>
    </citation>
    <scope>NUCLEOTIDE SEQUENCE</scope>
    <source>
        <strain evidence="2">AP13</strain>
    </source>
</reference>
<accession>A0A8T0SKW9</accession>
<comment type="caution">
    <text evidence="2">The sequence shown here is derived from an EMBL/GenBank/DDBJ whole genome shotgun (WGS) entry which is preliminary data.</text>
</comment>
<dbReference type="AlphaFoldDB" id="A0A8T0SKW9"/>
<feature type="region of interest" description="Disordered" evidence="1">
    <location>
        <begin position="79"/>
        <end position="112"/>
    </location>
</feature>
<feature type="compositionally biased region" description="Basic and acidic residues" evidence="1">
    <location>
        <begin position="1"/>
        <end position="12"/>
    </location>
</feature>
<feature type="compositionally biased region" description="Low complexity" evidence="1">
    <location>
        <begin position="13"/>
        <end position="24"/>
    </location>
</feature>
<organism evidence="2 3">
    <name type="scientific">Panicum virgatum</name>
    <name type="common">Blackwell switchgrass</name>
    <dbReference type="NCBI Taxonomy" id="38727"/>
    <lineage>
        <taxon>Eukaryota</taxon>
        <taxon>Viridiplantae</taxon>
        <taxon>Streptophyta</taxon>
        <taxon>Embryophyta</taxon>
        <taxon>Tracheophyta</taxon>
        <taxon>Spermatophyta</taxon>
        <taxon>Magnoliopsida</taxon>
        <taxon>Liliopsida</taxon>
        <taxon>Poales</taxon>
        <taxon>Poaceae</taxon>
        <taxon>PACMAD clade</taxon>
        <taxon>Panicoideae</taxon>
        <taxon>Panicodae</taxon>
        <taxon>Paniceae</taxon>
        <taxon>Panicinae</taxon>
        <taxon>Panicum</taxon>
        <taxon>Panicum sect. Hiantes</taxon>
    </lineage>
</organism>
<evidence type="ECO:0000313" key="3">
    <source>
        <dbReference type="Proteomes" id="UP000823388"/>
    </source>
</evidence>
<feature type="region of interest" description="Disordered" evidence="1">
    <location>
        <begin position="1"/>
        <end position="65"/>
    </location>
</feature>
<dbReference type="Proteomes" id="UP000823388">
    <property type="component" value="Chromosome 5K"/>
</dbReference>
<evidence type="ECO:0000256" key="1">
    <source>
        <dbReference type="SAM" id="MobiDB-lite"/>
    </source>
</evidence>